<keyword evidence="3" id="KW-1185">Reference proteome</keyword>
<evidence type="ECO:0000313" key="3">
    <source>
        <dbReference type="Proteomes" id="UP000799770"/>
    </source>
</evidence>
<name>A0A6A5Z3Y3_9PLEO</name>
<sequence>MAGSDFFVKVEPQESPPLAVLRAVPANDARIGSLPIRSRNAPLSEHKEAPWVGNELERMLAQPNIFAASKPSWMVNSAAPSPPPPVFHYRRPVDWRGDTQSGASEGVKIEIEQEDDTPMTKGAKRKGRGKVKAPHKWSPPEGFRTRSGRVVKRPPPEQLQAYKLSDKVQRETKEVRKMNKKAVRRDYELELKTEIKQRAIEEDLDHGPLPRRAPGMPRHHYDLYSRLAMREGRLERERIARSMLNSTDTGTASTTARALDVPCNTLHSLLQEKMLAANQSASDLVAVEEALRRASALGEKVSISALDIDRWTLSSPEYLRLVKKPVECVMQCKELHGYEGFAGDARSYAVDIQFRVPDEVPDSVISIPLFVLPRNASASLEAVKARAFKFIGAHEVTSEWMNHGLGRFHESESPIQFFDVFLAFLGYGRMKVNIPLRMLYGGSELGYDLERRIDFSATL</sequence>
<gene>
    <name evidence="2" type="ORF">BDV96DRAFT_664025</name>
</gene>
<dbReference type="EMBL" id="ML977329">
    <property type="protein sequence ID" value="KAF2113128.1"/>
    <property type="molecule type" value="Genomic_DNA"/>
</dbReference>
<evidence type="ECO:0000256" key="1">
    <source>
        <dbReference type="SAM" id="MobiDB-lite"/>
    </source>
</evidence>
<reference evidence="2" key="1">
    <citation type="journal article" date="2020" name="Stud. Mycol.">
        <title>101 Dothideomycetes genomes: a test case for predicting lifestyles and emergence of pathogens.</title>
        <authorList>
            <person name="Haridas S."/>
            <person name="Albert R."/>
            <person name="Binder M."/>
            <person name="Bloem J."/>
            <person name="Labutti K."/>
            <person name="Salamov A."/>
            <person name="Andreopoulos B."/>
            <person name="Baker S."/>
            <person name="Barry K."/>
            <person name="Bills G."/>
            <person name="Bluhm B."/>
            <person name="Cannon C."/>
            <person name="Castanera R."/>
            <person name="Culley D."/>
            <person name="Daum C."/>
            <person name="Ezra D."/>
            <person name="Gonzalez J."/>
            <person name="Henrissat B."/>
            <person name="Kuo A."/>
            <person name="Liang C."/>
            <person name="Lipzen A."/>
            <person name="Lutzoni F."/>
            <person name="Magnuson J."/>
            <person name="Mondo S."/>
            <person name="Nolan M."/>
            <person name="Ohm R."/>
            <person name="Pangilinan J."/>
            <person name="Park H.-J."/>
            <person name="Ramirez L."/>
            <person name="Alfaro M."/>
            <person name="Sun H."/>
            <person name="Tritt A."/>
            <person name="Yoshinaga Y."/>
            <person name="Zwiers L.-H."/>
            <person name="Turgeon B."/>
            <person name="Goodwin S."/>
            <person name="Spatafora J."/>
            <person name="Crous P."/>
            <person name="Grigoriev I."/>
        </authorList>
    </citation>
    <scope>NUCLEOTIDE SEQUENCE</scope>
    <source>
        <strain evidence="2">CBS 627.86</strain>
    </source>
</reference>
<dbReference type="AlphaFoldDB" id="A0A6A5Z3Y3"/>
<accession>A0A6A5Z3Y3</accession>
<dbReference type="Proteomes" id="UP000799770">
    <property type="component" value="Unassembled WGS sequence"/>
</dbReference>
<protein>
    <submittedName>
        <fullName evidence="2">Uncharacterized protein</fullName>
    </submittedName>
</protein>
<proteinExistence type="predicted"/>
<evidence type="ECO:0000313" key="2">
    <source>
        <dbReference type="EMBL" id="KAF2113128.1"/>
    </source>
</evidence>
<feature type="region of interest" description="Disordered" evidence="1">
    <location>
        <begin position="113"/>
        <end position="151"/>
    </location>
</feature>
<organism evidence="2 3">
    <name type="scientific">Lophiotrema nucula</name>
    <dbReference type="NCBI Taxonomy" id="690887"/>
    <lineage>
        <taxon>Eukaryota</taxon>
        <taxon>Fungi</taxon>
        <taxon>Dikarya</taxon>
        <taxon>Ascomycota</taxon>
        <taxon>Pezizomycotina</taxon>
        <taxon>Dothideomycetes</taxon>
        <taxon>Pleosporomycetidae</taxon>
        <taxon>Pleosporales</taxon>
        <taxon>Lophiotremataceae</taxon>
        <taxon>Lophiotrema</taxon>
    </lineage>
</organism>
<feature type="compositionally biased region" description="Basic residues" evidence="1">
    <location>
        <begin position="122"/>
        <end position="135"/>
    </location>
</feature>